<sequence length="370" mass="41395">MMIFVRAKHSAVVLSHWTRCCLIYAIVAGLLTRHAFASPSTKPDKHTHHASSVADPGPLYQDSFHRVSEHAITESDWPSGKIPDGDSSSTLSDDSGGAHDQDLPLSKCCYRQKKYHTIGFDTSARRPIRKDVGRCRRTYLERPTPRGPTTDPRVLVKRSKGQGPVCDQPCDDGNLCLPTRILLERSLYANAWSPLDYEVINDCQCVPKMHPCERMPFNKVFHHNTPYETTIDVGECRGRCFNGRDSDVECRATKNKTETVLGPNGHECVDVITGCSCAGGCFRASHMVAFYIRKFNETTDEYYDAVQELDVGICLGSCTERKGICIRRTNCAAVLLPNTYCSPKEYVPHMFQTPEGEDLTVHVINECKCI</sequence>
<feature type="compositionally biased region" description="Low complexity" evidence="1">
    <location>
        <begin position="85"/>
        <end position="95"/>
    </location>
</feature>
<name>A0A914ACB0_PATMI</name>
<dbReference type="PANTHER" id="PTHR39313">
    <property type="entry name" value="IM:7138239"/>
    <property type="match status" value="1"/>
</dbReference>
<dbReference type="OMA" id="GRCRRTY"/>
<accession>A0A914ACB0</accession>
<evidence type="ECO:0000313" key="3">
    <source>
        <dbReference type="Proteomes" id="UP000887568"/>
    </source>
</evidence>
<dbReference type="PANTHER" id="PTHR39313:SF1">
    <property type="entry name" value="IM:7138239"/>
    <property type="match status" value="1"/>
</dbReference>
<dbReference type="Proteomes" id="UP000887568">
    <property type="component" value="Unplaced"/>
</dbReference>
<feature type="region of interest" description="Disordered" evidence="1">
    <location>
        <begin position="75"/>
        <end position="99"/>
    </location>
</feature>
<dbReference type="AlphaFoldDB" id="A0A914ACB0"/>
<dbReference type="GeneID" id="119732065"/>
<dbReference type="EnsemblMetazoa" id="XM_038205435.1">
    <property type="protein sequence ID" value="XP_038061363.1"/>
    <property type="gene ID" value="LOC119732065"/>
</dbReference>
<evidence type="ECO:0000313" key="2">
    <source>
        <dbReference type="EnsemblMetazoa" id="XP_038061363.1"/>
    </source>
</evidence>
<proteinExistence type="predicted"/>
<dbReference type="RefSeq" id="XP_038061363.1">
    <property type="nucleotide sequence ID" value="XM_038205435.1"/>
</dbReference>
<keyword evidence="3" id="KW-1185">Reference proteome</keyword>
<reference evidence="2" key="1">
    <citation type="submission" date="2022-11" db="UniProtKB">
        <authorList>
            <consortium name="EnsemblMetazoa"/>
        </authorList>
    </citation>
    <scope>IDENTIFICATION</scope>
</reference>
<evidence type="ECO:0000256" key="1">
    <source>
        <dbReference type="SAM" id="MobiDB-lite"/>
    </source>
</evidence>
<organism evidence="2 3">
    <name type="scientific">Patiria miniata</name>
    <name type="common">Bat star</name>
    <name type="synonym">Asterina miniata</name>
    <dbReference type="NCBI Taxonomy" id="46514"/>
    <lineage>
        <taxon>Eukaryota</taxon>
        <taxon>Metazoa</taxon>
        <taxon>Echinodermata</taxon>
        <taxon>Eleutherozoa</taxon>
        <taxon>Asterozoa</taxon>
        <taxon>Asteroidea</taxon>
        <taxon>Valvatacea</taxon>
        <taxon>Valvatida</taxon>
        <taxon>Asterinidae</taxon>
        <taxon>Patiria</taxon>
    </lineage>
</organism>
<protein>
    <submittedName>
        <fullName evidence="2">Uncharacterized protein</fullName>
    </submittedName>
</protein>
<dbReference type="OrthoDB" id="636685at2759"/>